<dbReference type="Proteomes" id="UP000199103">
    <property type="component" value="Chromosome I"/>
</dbReference>
<accession>A0A1H1NBD0</accession>
<evidence type="ECO:0000313" key="3">
    <source>
        <dbReference type="Proteomes" id="UP000199103"/>
    </source>
</evidence>
<gene>
    <name evidence="2" type="ORF">SAMN04489812_0454</name>
</gene>
<dbReference type="AlphaFoldDB" id="A0A1H1NBD0"/>
<protein>
    <submittedName>
        <fullName evidence="2">Uncharacterized protein</fullName>
    </submittedName>
</protein>
<proteinExistence type="predicted"/>
<evidence type="ECO:0000313" key="2">
    <source>
        <dbReference type="EMBL" id="SDR96150.1"/>
    </source>
</evidence>
<dbReference type="EMBL" id="LT629772">
    <property type="protein sequence ID" value="SDR96150.1"/>
    <property type="molecule type" value="Genomic_DNA"/>
</dbReference>
<name>A0A1H1NBD0_9ACTN</name>
<sequence>MTSADVEGSFEPDPAFVDAWEDDEEVDDLPDSYTPDYFAEPEPLLPG</sequence>
<feature type="region of interest" description="Disordered" evidence="1">
    <location>
        <begin position="25"/>
        <end position="47"/>
    </location>
</feature>
<keyword evidence="3" id="KW-1185">Reference proteome</keyword>
<evidence type="ECO:0000256" key="1">
    <source>
        <dbReference type="SAM" id="MobiDB-lite"/>
    </source>
</evidence>
<dbReference type="RefSeq" id="WP_157683166.1">
    <property type="nucleotide sequence ID" value="NZ_LT629772.1"/>
</dbReference>
<reference evidence="2 3" key="1">
    <citation type="submission" date="2016-10" db="EMBL/GenBank/DDBJ databases">
        <authorList>
            <person name="de Groot N.N."/>
        </authorList>
    </citation>
    <scope>NUCLEOTIDE SEQUENCE [LARGE SCALE GENOMIC DNA]</scope>
    <source>
        <strain evidence="2 3">DSM 21800</strain>
    </source>
</reference>
<organism evidence="2 3">
    <name type="scientific">Microlunatus soli</name>
    <dbReference type="NCBI Taxonomy" id="630515"/>
    <lineage>
        <taxon>Bacteria</taxon>
        <taxon>Bacillati</taxon>
        <taxon>Actinomycetota</taxon>
        <taxon>Actinomycetes</taxon>
        <taxon>Propionibacteriales</taxon>
        <taxon>Propionibacteriaceae</taxon>
        <taxon>Microlunatus</taxon>
    </lineage>
</organism>